<dbReference type="EC" id="6.1.1.5" evidence="12"/>
<dbReference type="InterPro" id="IPR023585">
    <property type="entry name" value="Ile-tRNA-ligase_type1"/>
</dbReference>
<dbReference type="NCBIfam" id="TIGR00392">
    <property type="entry name" value="ileS"/>
    <property type="match status" value="1"/>
</dbReference>
<dbReference type="GO" id="GO:0046872">
    <property type="term" value="F:metal ion binding"/>
    <property type="evidence" value="ECO:0007669"/>
    <property type="project" value="UniProtKB-KW"/>
</dbReference>
<evidence type="ECO:0000256" key="8">
    <source>
        <dbReference type="ARBA" id="ARBA00022917"/>
    </source>
</evidence>
<keyword evidence="8 12" id="KW-0648">Protein biosynthesis</keyword>
<dbReference type="InterPro" id="IPR002300">
    <property type="entry name" value="aa-tRNA-synth_Ia"/>
</dbReference>
<dbReference type="GO" id="GO:0005524">
    <property type="term" value="F:ATP binding"/>
    <property type="evidence" value="ECO:0007669"/>
    <property type="project" value="UniProtKB-UniRule"/>
</dbReference>
<evidence type="ECO:0000256" key="6">
    <source>
        <dbReference type="ARBA" id="ARBA00022833"/>
    </source>
</evidence>
<dbReference type="InterPro" id="IPR013155">
    <property type="entry name" value="M/V/L/I-tRNA-synth_anticd-bd"/>
</dbReference>
<dbReference type="Pfam" id="PF08264">
    <property type="entry name" value="Anticodon_1"/>
    <property type="match status" value="1"/>
</dbReference>
<evidence type="ECO:0000313" key="16">
    <source>
        <dbReference type="Proteomes" id="UP000032289"/>
    </source>
</evidence>
<organism evidence="15 16">
    <name type="scientific">Weissella cibaria</name>
    <dbReference type="NCBI Taxonomy" id="137591"/>
    <lineage>
        <taxon>Bacteria</taxon>
        <taxon>Bacillati</taxon>
        <taxon>Bacillota</taxon>
        <taxon>Bacilli</taxon>
        <taxon>Lactobacillales</taxon>
        <taxon>Lactobacillaceae</taxon>
        <taxon>Weissella</taxon>
    </lineage>
</organism>
<keyword evidence="4" id="KW-0479">Metal-binding</keyword>
<accession>A0A0D1K594</accession>
<proteinExistence type="inferred from homology"/>
<keyword evidence="3 12" id="KW-0436">Ligase</keyword>
<dbReference type="InterPro" id="IPR033708">
    <property type="entry name" value="Anticodon_Ile_BEm"/>
</dbReference>
<evidence type="ECO:0000256" key="1">
    <source>
        <dbReference type="ARBA" id="ARBA00006887"/>
    </source>
</evidence>
<dbReference type="GO" id="GO:0006428">
    <property type="term" value="P:isoleucyl-tRNA aminoacylation"/>
    <property type="evidence" value="ECO:0007669"/>
    <property type="project" value="UniProtKB-UniRule"/>
</dbReference>
<feature type="short sequence motif" description="'HIGH' region" evidence="12">
    <location>
        <begin position="57"/>
        <end position="67"/>
    </location>
</feature>
<evidence type="ECO:0000313" key="15">
    <source>
        <dbReference type="EMBL" id="KIU20174.1"/>
    </source>
</evidence>
<feature type="domain" description="Aminoacyl-tRNA synthetase class Ia" evidence="13">
    <location>
        <begin position="29"/>
        <end position="635"/>
    </location>
</feature>
<dbReference type="PATRIC" id="fig|137591.24.peg.2203"/>
<dbReference type="Gene3D" id="1.10.10.830">
    <property type="entry name" value="Ile-tRNA synthetase CP2 domain-like"/>
    <property type="match status" value="1"/>
</dbReference>
<dbReference type="Gene3D" id="1.10.730.20">
    <property type="match status" value="1"/>
</dbReference>
<dbReference type="PROSITE" id="PS00178">
    <property type="entry name" value="AA_TRNA_LIGASE_I"/>
    <property type="match status" value="1"/>
</dbReference>
<dbReference type="SUPFAM" id="SSF52374">
    <property type="entry name" value="Nucleotidylyl transferase"/>
    <property type="match status" value="1"/>
</dbReference>
<evidence type="ECO:0000256" key="9">
    <source>
        <dbReference type="ARBA" id="ARBA00023146"/>
    </source>
</evidence>
<dbReference type="FunFam" id="1.10.10.830:FF:000001">
    <property type="entry name" value="Isoleucine--tRNA ligase"/>
    <property type="match status" value="1"/>
</dbReference>
<feature type="domain" description="Methionyl/Valyl/Leucyl/Isoleucyl-tRNA synthetase anticodon-binding" evidence="14">
    <location>
        <begin position="679"/>
        <end position="832"/>
    </location>
</feature>
<dbReference type="InterPro" id="IPR009080">
    <property type="entry name" value="tRNAsynth_Ia_anticodon-bd"/>
</dbReference>
<dbReference type="CDD" id="cd00818">
    <property type="entry name" value="IleRS_core"/>
    <property type="match status" value="1"/>
</dbReference>
<comment type="subcellular location">
    <subcellularLocation>
        <location evidence="12">Cytoplasm</location>
    </subcellularLocation>
</comment>
<dbReference type="PRINTS" id="PR00984">
    <property type="entry name" value="TRNASYNTHILE"/>
</dbReference>
<protein>
    <recommendedName>
        <fullName evidence="12">Isoleucine--tRNA ligase</fullName>
        <ecNumber evidence="12">6.1.1.5</ecNumber>
    </recommendedName>
    <alternativeName>
        <fullName evidence="12">Isoleucyl-tRNA synthetase</fullName>
        <shortName evidence="12">IleRS</shortName>
    </alternativeName>
</protein>
<comment type="domain">
    <text evidence="12">IleRS has two distinct active sites: one for aminoacylation and one for editing. The misactivated valine is translocated from the active site to the editing site, which sterically excludes the correctly activated isoleucine. The single editing site contains two valyl binding pockets, one specific for each substrate (Val-AMP or Val-tRNA(Ile)).</text>
</comment>
<dbReference type="HAMAP" id="MF_02002">
    <property type="entry name" value="Ile_tRNA_synth_type1"/>
    <property type="match status" value="1"/>
</dbReference>
<evidence type="ECO:0000256" key="2">
    <source>
        <dbReference type="ARBA" id="ARBA00022490"/>
    </source>
</evidence>
<feature type="binding site" evidence="12">
    <location>
        <position position="599"/>
    </location>
    <ligand>
        <name>ATP</name>
        <dbReference type="ChEBI" id="CHEBI:30616"/>
    </ligand>
</feature>
<evidence type="ECO:0000256" key="12">
    <source>
        <dbReference type="HAMAP-Rule" id="MF_02002"/>
    </source>
</evidence>
<dbReference type="RefSeq" id="WP_043941929.1">
    <property type="nucleotide sequence ID" value="NZ_JWHT01000063.1"/>
</dbReference>
<dbReference type="Gene3D" id="3.40.50.620">
    <property type="entry name" value="HUPs"/>
    <property type="match status" value="2"/>
</dbReference>
<dbReference type="InterPro" id="IPR050081">
    <property type="entry name" value="Ile-tRNA_ligase"/>
</dbReference>
<dbReference type="GO" id="GO:0002161">
    <property type="term" value="F:aminoacyl-tRNA deacylase activity"/>
    <property type="evidence" value="ECO:0007669"/>
    <property type="project" value="InterPro"/>
</dbReference>
<evidence type="ECO:0000256" key="5">
    <source>
        <dbReference type="ARBA" id="ARBA00022741"/>
    </source>
</evidence>
<dbReference type="GO" id="GO:0005829">
    <property type="term" value="C:cytosol"/>
    <property type="evidence" value="ECO:0007669"/>
    <property type="project" value="TreeGrafter"/>
</dbReference>
<dbReference type="EMBL" id="JWHT01000063">
    <property type="protein sequence ID" value="KIU20174.1"/>
    <property type="molecule type" value="Genomic_DNA"/>
</dbReference>
<keyword evidence="2 12" id="KW-0963">Cytoplasm</keyword>
<evidence type="ECO:0000259" key="13">
    <source>
        <dbReference type="Pfam" id="PF00133"/>
    </source>
</evidence>
<reference evidence="15" key="1">
    <citation type="journal article" date="2015" name="Microbiology (Mosc.)">
        <title>Genomics of the Weissella cibaria species with an examination of its metabolic traits.</title>
        <authorList>
            <person name="Lynch K.M."/>
            <person name="Lucid A."/>
            <person name="Arendt E.K."/>
            <person name="Sleator R.D."/>
            <person name="Lucey B."/>
            <person name="Coffey A."/>
        </authorList>
    </citation>
    <scope>NUCLEOTIDE SEQUENCE [LARGE SCALE GENOMIC DNA]</scope>
    <source>
        <strain evidence="15">AB3b</strain>
    </source>
</reference>
<comment type="caution">
    <text evidence="12">Lacks conserved residue(s) required for the propagation of feature annotation.</text>
</comment>
<evidence type="ECO:0000256" key="7">
    <source>
        <dbReference type="ARBA" id="ARBA00022840"/>
    </source>
</evidence>
<dbReference type="PANTHER" id="PTHR42765">
    <property type="entry name" value="SOLEUCYL-TRNA SYNTHETASE"/>
    <property type="match status" value="1"/>
</dbReference>
<sequence length="929" mass="104766">MKMKQTLNLGKTKFPMRGNLPQTELQRENIWFENKVYEQRQKMNEGKPSFMLHDGPPYANGNIHIGHAMNKISKDIIVRYKSMNGFYAPFVPGWDTHGLPIEQQLTKAGKDRKAVGPVIWRKMAEEFARKQVKTQMADFKRLGISADWDNPYLTLLPEFEAAQLRVFGEMAKKNLIYRGKKPVFWSWSSESALAMAEIEYHDIESDTAFFSERVKDGKGLLDNDTYFIAWTTTPWTVPASQALALNADFEYSQIQPKGSDKKYIVASALLGAVAPKFGWDEYEVVATFTGKELEMVTTEHPFMDREILVVNADYVTADAGTGAVHTAPGFGEDDFATGQRYDMPVIMNVDDQGKMTAEAGPDFEGVFYQDADKVSLQKLEDADALILHEPVVHSYPFDWRTKKPVIFRAVPQWFASVDSFRQDILDALDDVKFQPEWGKKRLYNMIRDRGDWVISRQRVWGVPLPIFYAEDGTAIVDPEIIDHIADLVAEHGSNVWFEREAKDLLPAGYSNEHSPNGEFTKETDIMDVWFDSGTSHQGVMATRPNLSFPEDLVLEGSDQYRGWFNSSLITGVAVTGKAPYKSVLSQGFVLDGNGEKMSKSLGNIISPNEVVKEMGAEIIRLWVTSVDSSADVRVSMDLLSQTSETYRKIRNTMRFLLANTADFDPKADTIAFDDLVAADQYFYARFNKLVADIKAAYDVYDFQAVNKLVINFINVDLSAFYLDFAKDILYVEAPKGHARRSLQTVLYKVLVDLDKLLLPILPHTAEEIFEYLEHEEGDFAYLTEMPAVADIANADELMAKWSEFMTLRDAVNKALEVARDAKLIGKPAEAAVTLFLTDDQKAWLDSLGQDVRVLLLVSQLHVASVDEADDATDFDGYKIAVAHAEGEESPRDRMYHTDLGADPDFPMLSAHEAQIVRENFPEALTEGLE</sequence>
<evidence type="ECO:0000256" key="11">
    <source>
        <dbReference type="ARBA" id="ARBA00048359"/>
    </source>
</evidence>
<dbReference type="Proteomes" id="UP000032289">
    <property type="component" value="Unassembled WGS sequence"/>
</dbReference>
<dbReference type="InterPro" id="IPR002301">
    <property type="entry name" value="Ile-tRNA-ligase"/>
</dbReference>
<keyword evidence="6" id="KW-0862">Zinc</keyword>
<name>A0A0D1K594_9LACO</name>
<dbReference type="SUPFAM" id="SSF47323">
    <property type="entry name" value="Anticodon-binding domain of a subclass of class I aminoacyl-tRNA synthetases"/>
    <property type="match status" value="1"/>
</dbReference>
<dbReference type="SUPFAM" id="SSF50677">
    <property type="entry name" value="ValRS/IleRS/LeuRS editing domain"/>
    <property type="match status" value="1"/>
</dbReference>
<dbReference type="AlphaFoldDB" id="A0A0D1K594"/>
<feature type="short sequence motif" description="'KMSKS' region" evidence="12">
    <location>
        <begin position="596"/>
        <end position="600"/>
    </location>
</feature>
<keyword evidence="5 12" id="KW-0547">Nucleotide-binding</keyword>
<evidence type="ECO:0000256" key="10">
    <source>
        <dbReference type="ARBA" id="ARBA00025217"/>
    </source>
</evidence>
<feature type="binding site" evidence="12">
    <location>
        <position position="555"/>
    </location>
    <ligand>
        <name>L-isoleucyl-5'-AMP</name>
        <dbReference type="ChEBI" id="CHEBI:178002"/>
    </ligand>
</feature>
<dbReference type="InterPro" id="IPR014729">
    <property type="entry name" value="Rossmann-like_a/b/a_fold"/>
</dbReference>
<dbReference type="InterPro" id="IPR001412">
    <property type="entry name" value="aa-tRNA-synth_I_CS"/>
</dbReference>
<keyword evidence="9 12" id="KW-0030">Aminoacyl-tRNA synthetase</keyword>
<dbReference type="Pfam" id="PF00133">
    <property type="entry name" value="tRNA-synt_1"/>
    <property type="match status" value="1"/>
</dbReference>
<gene>
    <name evidence="12 15" type="primary">ileS</name>
    <name evidence="15" type="ORF">ab3b_02253</name>
</gene>
<comment type="caution">
    <text evidence="15">The sequence shown here is derived from an EMBL/GenBank/DDBJ whole genome shotgun (WGS) entry which is preliminary data.</text>
</comment>
<evidence type="ECO:0000256" key="4">
    <source>
        <dbReference type="ARBA" id="ARBA00022723"/>
    </source>
</evidence>
<dbReference type="CDD" id="cd07960">
    <property type="entry name" value="Anticodon_Ia_Ile_BEm"/>
    <property type="match status" value="1"/>
</dbReference>
<evidence type="ECO:0000256" key="3">
    <source>
        <dbReference type="ARBA" id="ARBA00022598"/>
    </source>
</evidence>
<dbReference type="GO" id="GO:0000049">
    <property type="term" value="F:tRNA binding"/>
    <property type="evidence" value="ECO:0007669"/>
    <property type="project" value="InterPro"/>
</dbReference>
<comment type="function">
    <text evidence="10 12">Catalyzes the attachment of isoleucine to tRNA(Ile). As IleRS can inadvertently accommodate and process structurally similar amino acids such as valine, to avoid such errors it has two additional distinct tRNA(Ile)-dependent editing activities. One activity is designated as 'pretransfer' editing and involves the hydrolysis of activated Val-AMP. The other activity is designated 'posttransfer' editing and involves deacylation of mischarged Val-tRNA(Ile).</text>
</comment>
<dbReference type="GO" id="GO:0004822">
    <property type="term" value="F:isoleucine-tRNA ligase activity"/>
    <property type="evidence" value="ECO:0007669"/>
    <property type="project" value="UniProtKB-UniRule"/>
</dbReference>
<keyword evidence="7 12" id="KW-0067">ATP-binding</keyword>
<dbReference type="InterPro" id="IPR009008">
    <property type="entry name" value="Val/Leu/Ile-tRNA-synth_edit"/>
</dbReference>
<comment type="catalytic activity">
    <reaction evidence="11 12">
        <text>tRNA(Ile) + L-isoleucine + ATP = L-isoleucyl-tRNA(Ile) + AMP + diphosphate</text>
        <dbReference type="Rhea" id="RHEA:11060"/>
        <dbReference type="Rhea" id="RHEA-COMP:9666"/>
        <dbReference type="Rhea" id="RHEA-COMP:9695"/>
        <dbReference type="ChEBI" id="CHEBI:30616"/>
        <dbReference type="ChEBI" id="CHEBI:33019"/>
        <dbReference type="ChEBI" id="CHEBI:58045"/>
        <dbReference type="ChEBI" id="CHEBI:78442"/>
        <dbReference type="ChEBI" id="CHEBI:78528"/>
        <dbReference type="ChEBI" id="CHEBI:456215"/>
        <dbReference type="EC" id="6.1.1.5"/>
    </reaction>
</comment>
<dbReference type="PANTHER" id="PTHR42765:SF1">
    <property type="entry name" value="ISOLEUCINE--TRNA LIGASE, MITOCHONDRIAL"/>
    <property type="match status" value="1"/>
</dbReference>
<comment type="similarity">
    <text evidence="1 12">Belongs to the class-I aminoacyl-tRNA synthetase family. IleS type 1 subfamily.</text>
</comment>
<comment type="subunit">
    <text evidence="12">Monomer.</text>
</comment>
<evidence type="ECO:0000259" key="14">
    <source>
        <dbReference type="Pfam" id="PF08264"/>
    </source>
</evidence>
<dbReference type="FunFam" id="3.40.50.620:FF:000152">
    <property type="entry name" value="Isoleucine--tRNA ligase"/>
    <property type="match status" value="1"/>
</dbReference>